<dbReference type="AlphaFoldDB" id="A0A0A9API0"/>
<accession>A0A0A9API0</accession>
<evidence type="ECO:0000313" key="1">
    <source>
        <dbReference type="EMBL" id="JAD50845.1"/>
    </source>
</evidence>
<reference evidence="1" key="1">
    <citation type="submission" date="2014-09" db="EMBL/GenBank/DDBJ databases">
        <authorList>
            <person name="Magalhaes I.L.F."/>
            <person name="Oliveira U."/>
            <person name="Santos F.R."/>
            <person name="Vidigal T.H.D.A."/>
            <person name="Brescovit A.D."/>
            <person name="Santos A.J."/>
        </authorList>
    </citation>
    <scope>NUCLEOTIDE SEQUENCE</scope>
    <source>
        <tissue evidence="1">Shoot tissue taken approximately 20 cm above the soil surface</tissue>
    </source>
</reference>
<sequence length="30" mass="3675">MRYMKKNSEMLYDYVCAQLERNCVALKSRM</sequence>
<reference evidence="1" key="2">
    <citation type="journal article" date="2015" name="Data Brief">
        <title>Shoot transcriptome of the giant reed, Arundo donax.</title>
        <authorList>
            <person name="Barrero R.A."/>
            <person name="Guerrero F.D."/>
            <person name="Moolhuijzen P."/>
            <person name="Goolsby J.A."/>
            <person name="Tidwell J."/>
            <person name="Bellgard S.E."/>
            <person name="Bellgard M.I."/>
        </authorList>
    </citation>
    <scope>NUCLEOTIDE SEQUENCE</scope>
    <source>
        <tissue evidence="1">Shoot tissue taken approximately 20 cm above the soil surface</tissue>
    </source>
</reference>
<dbReference type="EMBL" id="GBRH01247050">
    <property type="protein sequence ID" value="JAD50845.1"/>
    <property type="molecule type" value="Transcribed_RNA"/>
</dbReference>
<organism evidence="1">
    <name type="scientific">Arundo donax</name>
    <name type="common">Giant reed</name>
    <name type="synonym">Donax arundinaceus</name>
    <dbReference type="NCBI Taxonomy" id="35708"/>
    <lineage>
        <taxon>Eukaryota</taxon>
        <taxon>Viridiplantae</taxon>
        <taxon>Streptophyta</taxon>
        <taxon>Embryophyta</taxon>
        <taxon>Tracheophyta</taxon>
        <taxon>Spermatophyta</taxon>
        <taxon>Magnoliopsida</taxon>
        <taxon>Liliopsida</taxon>
        <taxon>Poales</taxon>
        <taxon>Poaceae</taxon>
        <taxon>PACMAD clade</taxon>
        <taxon>Arundinoideae</taxon>
        <taxon>Arundineae</taxon>
        <taxon>Arundo</taxon>
    </lineage>
</organism>
<protein>
    <submittedName>
        <fullName evidence="1">Uncharacterized protein</fullName>
    </submittedName>
</protein>
<name>A0A0A9API0_ARUDO</name>
<proteinExistence type="predicted"/>